<dbReference type="Proteomes" id="UP001062846">
    <property type="component" value="Chromosome 4"/>
</dbReference>
<evidence type="ECO:0000313" key="2">
    <source>
        <dbReference type="Proteomes" id="UP001062846"/>
    </source>
</evidence>
<keyword evidence="2" id="KW-1185">Reference proteome</keyword>
<evidence type="ECO:0000313" key="1">
    <source>
        <dbReference type="EMBL" id="KAI8559857.1"/>
    </source>
</evidence>
<reference evidence="1" key="1">
    <citation type="submission" date="2022-02" db="EMBL/GenBank/DDBJ databases">
        <title>Plant Genome Project.</title>
        <authorList>
            <person name="Zhang R.-G."/>
        </authorList>
    </citation>
    <scope>NUCLEOTIDE SEQUENCE</scope>
    <source>
        <strain evidence="1">AT1</strain>
    </source>
</reference>
<sequence length="87" mass="10275">MRDFSEFMDRMEMVDIPMTGRSFTWSNFQANATQSKLDRFLFSQEFLHKFKVVQWGLPRPISDHCPIMIADDNRDWALSLLGLWICG</sequence>
<dbReference type="EMBL" id="CM046391">
    <property type="protein sequence ID" value="KAI8559857.1"/>
    <property type="molecule type" value="Genomic_DNA"/>
</dbReference>
<accession>A0ACC0P570</accession>
<protein>
    <submittedName>
        <fullName evidence="1">Uncharacterized protein</fullName>
    </submittedName>
</protein>
<proteinExistence type="predicted"/>
<comment type="caution">
    <text evidence="1">The sequence shown here is derived from an EMBL/GenBank/DDBJ whole genome shotgun (WGS) entry which is preliminary data.</text>
</comment>
<gene>
    <name evidence="1" type="ORF">RHMOL_Rhmol04G0208000</name>
</gene>
<organism evidence="1 2">
    <name type="scientific">Rhododendron molle</name>
    <name type="common">Chinese azalea</name>
    <name type="synonym">Azalea mollis</name>
    <dbReference type="NCBI Taxonomy" id="49168"/>
    <lineage>
        <taxon>Eukaryota</taxon>
        <taxon>Viridiplantae</taxon>
        <taxon>Streptophyta</taxon>
        <taxon>Embryophyta</taxon>
        <taxon>Tracheophyta</taxon>
        <taxon>Spermatophyta</taxon>
        <taxon>Magnoliopsida</taxon>
        <taxon>eudicotyledons</taxon>
        <taxon>Gunneridae</taxon>
        <taxon>Pentapetalae</taxon>
        <taxon>asterids</taxon>
        <taxon>Ericales</taxon>
        <taxon>Ericaceae</taxon>
        <taxon>Ericoideae</taxon>
        <taxon>Rhodoreae</taxon>
        <taxon>Rhododendron</taxon>
    </lineage>
</organism>
<name>A0ACC0P570_RHOML</name>